<dbReference type="EMBL" id="PQXH01000044">
    <property type="protein sequence ID" value="TGO15127.1"/>
    <property type="molecule type" value="Genomic_DNA"/>
</dbReference>
<organism evidence="1 2">
    <name type="scientific">Botrytis tulipae</name>
    <dbReference type="NCBI Taxonomy" id="87230"/>
    <lineage>
        <taxon>Eukaryota</taxon>
        <taxon>Fungi</taxon>
        <taxon>Dikarya</taxon>
        <taxon>Ascomycota</taxon>
        <taxon>Pezizomycotina</taxon>
        <taxon>Leotiomycetes</taxon>
        <taxon>Helotiales</taxon>
        <taxon>Sclerotiniaceae</taxon>
        <taxon>Botrytis</taxon>
    </lineage>
</organism>
<protein>
    <submittedName>
        <fullName evidence="1">Uncharacterized protein</fullName>
    </submittedName>
</protein>
<gene>
    <name evidence="1" type="ORF">BTUL_0044g00660</name>
</gene>
<reference evidence="1 2" key="1">
    <citation type="submission" date="2017-12" db="EMBL/GenBank/DDBJ databases">
        <title>Comparative genomics of Botrytis spp.</title>
        <authorList>
            <person name="Valero-Jimenez C.A."/>
            <person name="Tapia P."/>
            <person name="Veloso J."/>
            <person name="Silva-Moreno E."/>
            <person name="Staats M."/>
            <person name="Valdes J.H."/>
            <person name="Van Kan J.A.L."/>
        </authorList>
    </citation>
    <scope>NUCLEOTIDE SEQUENCE [LARGE SCALE GENOMIC DNA]</scope>
    <source>
        <strain evidence="1 2">Bt9001</strain>
    </source>
</reference>
<proteinExistence type="predicted"/>
<name>A0A4Z1F208_9HELO</name>
<evidence type="ECO:0000313" key="2">
    <source>
        <dbReference type="Proteomes" id="UP000297777"/>
    </source>
</evidence>
<sequence length="792" mass="91174">MPTIKFGQATSTIFNVSRTKYGEKRVYVHPPGYASAASGWSPTGYLHPSGDSKKIEEEEHIEEFQKKKMREFTVRELVDFDVVSGRVLEEADLDSIPIHPIFSQNMWEKLGQRQREWILQTPEPMEGGHYIMDNPYILKEMKPVLTLASAFLSEMHTLPFLDALLLGPRKPVDKGTSTIKFPEGVYTFWRRDQETRTANGSVECEKAFTKCLKALQERIIWGFASGTLMPWDDAPQKSNCLGITHLGWDSDDRSVIWIFLDMKLCDLLLRNDLTSAEKAGAQYYLAVVMIHELTHAIGYDFLDDPNIKMRGDGYEPYFEDSPQSELGYEMENSVFGGIIEPVFKAPAAPLAYRMGSSYPSWLHIPQRTPETIVRDHAADYNDVLYLYFVPIQTFEDMRKLSFWDNVIRRFGFSAIHARSIKRGWGSLTMSLWSDQDEYGVPSSATMRTARFKIHEGRQQAMIQELAKSIAVYQAKQLSPSRKIALKVLDDIMASASKEEEFYEFTQEQEKKLSAIREACIELEKSSNAADAGQRGEVALLLIPKLEQAVVAHKETFVLLEASEAFRHGKFRDRRATLFRWNVGTRRLLNDILTGVDEAPNKDENLIATLEQLAQLLAQLEDVRLKIFPPLPTWTIGHEFKSEGIAELKQWPENFFAGELAELDFMYFLYTAALEPNLSRCRALAANRIAKNQGASSISFYCRFVCMNLAVLGSDEWMEKDWEERNRVVEEKLQWLRVMREGCNELWGDTFQGWIQWYEGRRRKGVDEKTAEEEAETLRENLEMEGRRRRDRF</sequence>
<comment type="caution">
    <text evidence="1">The sequence shown here is derived from an EMBL/GenBank/DDBJ whole genome shotgun (WGS) entry which is preliminary data.</text>
</comment>
<keyword evidence="2" id="KW-1185">Reference proteome</keyword>
<evidence type="ECO:0000313" key="1">
    <source>
        <dbReference type="EMBL" id="TGO15127.1"/>
    </source>
</evidence>
<dbReference type="OrthoDB" id="10254945at2759"/>
<dbReference type="Proteomes" id="UP000297777">
    <property type="component" value="Unassembled WGS sequence"/>
</dbReference>
<dbReference type="AlphaFoldDB" id="A0A4Z1F208"/>
<accession>A0A4Z1F208</accession>